<dbReference type="Pfam" id="PF00512">
    <property type="entry name" value="HisKA"/>
    <property type="match status" value="1"/>
</dbReference>
<dbReference type="Proteomes" id="UP001367513">
    <property type="component" value="Unassembled WGS sequence"/>
</dbReference>
<dbReference type="SMART" id="SM00387">
    <property type="entry name" value="HATPase_c"/>
    <property type="match status" value="1"/>
</dbReference>
<evidence type="ECO:0000256" key="11">
    <source>
        <dbReference type="SAM" id="MobiDB-lite"/>
    </source>
</evidence>
<keyword evidence="8 12" id="KW-1133">Transmembrane helix</keyword>
<dbReference type="InterPro" id="IPR036097">
    <property type="entry name" value="HisK_dim/P_sf"/>
</dbReference>
<keyword evidence="7" id="KW-0418">Kinase</keyword>
<dbReference type="Pfam" id="PF02518">
    <property type="entry name" value="HATPase_c"/>
    <property type="match status" value="1"/>
</dbReference>
<evidence type="ECO:0000256" key="8">
    <source>
        <dbReference type="ARBA" id="ARBA00022989"/>
    </source>
</evidence>
<comment type="caution">
    <text evidence="15">The sequence shown here is derived from an EMBL/GenBank/DDBJ whole genome shotgun (WGS) entry which is preliminary data.</text>
</comment>
<evidence type="ECO:0000313" key="16">
    <source>
        <dbReference type="Proteomes" id="UP001367513"/>
    </source>
</evidence>
<dbReference type="InterPro" id="IPR050428">
    <property type="entry name" value="TCS_sensor_his_kinase"/>
</dbReference>
<keyword evidence="4" id="KW-0597">Phosphoprotein</keyword>
<dbReference type="InterPro" id="IPR036890">
    <property type="entry name" value="HATPase_C_sf"/>
</dbReference>
<feature type="domain" description="Histidine kinase" evidence="13">
    <location>
        <begin position="287"/>
        <end position="498"/>
    </location>
</feature>
<dbReference type="PRINTS" id="PR00344">
    <property type="entry name" value="BCTRLSENSOR"/>
</dbReference>
<feature type="compositionally biased region" description="Basic and acidic residues" evidence="11">
    <location>
        <begin position="780"/>
        <end position="799"/>
    </location>
</feature>
<keyword evidence="15" id="KW-0067">ATP-binding</keyword>
<evidence type="ECO:0000259" key="14">
    <source>
        <dbReference type="PROSITE" id="PS50885"/>
    </source>
</evidence>
<evidence type="ECO:0000256" key="6">
    <source>
        <dbReference type="ARBA" id="ARBA00022692"/>
    </source>
</evidence>
<keyword evidence="15" id="KW-0547">Nucleotide-binding</keyword>
<feature type="compositionally biased region" description="Polar residues" evidence="11">
    <location>
        <begin position="562"/>
        <end position="578"/>
    </location>
</feature>
<evidence type="ECO:0000256" key="4">
    <source>
        <dbReference type="ARBA" id="ARBA00022553"/>
    </source>
</evidence>
<keyword evidence="16" id="KW-1185">Reference proteome</keyword>
<dbReference type="InterPro" id="IPR005467">
    <property type="entry name" value="His_kinase_dom"/>
</dbReference>
<feature type="transmembrane region" description="Helical" evidence="12">
    <location>
        <begin position="201"/>
        <end position="225"/>
    </location>
</feature>
<keyword evidence="6 12" id="KW-0812">Transmembrane</keyword>
<dbReference type="InterPro" id="IPR004358">
    <property type="entry name" value="Sig_transdc_His_kin-like_C"/>
</dbReference>
<sequence length="813" mass="84581">MRTLRRMRERLGVRAASALAAATAVAMVLVVAGVSLVLVLESQLKRNTEEALLANAQQVAERIQANFADYRPGDPAKENAVVTTARRTDLVQVVTAWSDRTGAPDDRVGSNGEGRNIEVFASSEPLDGQPKLVDWVLAPHETRSQMDVPVTFHDAGGPGPEPGPLETENMMVVGLGVRAFDRPITIYSAQPTDQMHSAVDLVTWLVAGGVPLLVLVAGGFTYLFAGRALRPVEDMRSRVAGMGDKDLSQRVDEPVARDEVGRLARTMNQMLGRIESSQATQRRFVADASHELRSPLATVSTGLELLGAGMPEASADRATVDVLRGEASRLTGLVENLLFLARADERGIAPRREEVDLDEIADAERERPSAETAVAVRVTSEPVRVVGDRGQLVRVLRNLVDNAKRHASSRVAVSVRAEGDLAVIEVDDDGNGVPEADRARVFERFVRLDEARSRGDGGSGLGLAIVAELVAAHGGTVEAASSPALGGARFRVTVPAVTAPLPEEEPSGPVDADHAGAGLDGEPAAELCDDRPSGPIPRVTTRSPWARAEEPADFGPDAWLGQNGTAQNGTAQDGTAQDGTAQNGTAQNGTAQNGTAQNGTAQNGTAQNGTAQNGTAQNGTGQNGTGQNGTAQDGTAQDGAAQDGASSGGTAPVRPVMGSAVAPEAPARPVPAGPVGAGASARGTAAPDGMMRTPGDPAVTHGSGTDGRTPDSGPVTTPPDPEDDVSAPPAHSRLDPPTGPLPIRPNTVGSPFDENATRPLPVVTPRGQRGRGGTAVASRETSRDTRDTGREPARAEREPVGAPSPRRPSDRRR</sequence>
<evidence type="ECO:0000256" key="9">
    <source>
        <dbReference type="ARBA" id="ARBA00023012"/>
    </source>
</evidence>
<comment type="catalytic activity">
    <reaction evidence="1">
        <text>ATP + protein L-histidine = ADP + protein N-phospho-L-histidine.</text>
        <dbReference type="EC" id="2.7.13.3"/>
    </reaction>
</comment>
<evidence type="ECO:0000313" key="15">
    <source>
        <dbReference type="EMBL" id="MEK6462817.1"/>
    </source>
</evidence>
<feature type="domain" description="HAMP" evidence="14">
    <location>
        <begin position="226"/>
        <end position="279"/>
    </location>
</feature>
<feature type="compositionally biased region" description="Low complexity" evidence="11">
    <location>
        <begin position="579"/>
        <end position="620"/>
    </location>
</feature>
<dbReference type="InterPro" id="IPR003660">
    <property type="entry name" value="HAMP_dom"/>
</dbReference>
<protein>
    <recommendedName>
        <fullName evidence="3">histidine kinase</fullName>
        <ecNumber evidence="3">2.7.13.3</ecNumber>
    </recommendedName>
</protein>
<dbReference type="PROSITE" id="PS50109">
    <property type="entry name" value="HIS_KIN"/>
    <property type="match status" value="1"/>
</dbReference>
<dbReference type="CDD" id="cd00075">
    <property type="entry name" value="HATPase"/>
    <property type="match status" value="1"/>
</dbReference>
<keyword evidence="10 12" id="KW-0472">Membrane</keyword>
<dbReference type="Gene3D" id="3.30.565.10">
    <property type="entry name" value="Histidine kinase-like ATPase, C-terminal domain"/>
    <property type="match status" value="1"/>
</dbReference>
<keyword evidence="9" id="KW-0902">Two-component regulatory system</keyword>
<dbReference type="CDD" id="cd06225">
    <property type="entry name" value="HAMP"/>
    <property type="match status" value="1"/>
</dbReference>
<feature type="transmembrane region" description="Helical" evidence="12">
    <location>
        <begin position="12"/>
        <end position="40"/>
    </location>
</feature>
<feature type="compositionally biased region" description="Low complexity" evidence="11">
    <location>
        <begin position="673"/>
        <end position="683"/>
    </location>
</feature>
<feature type="region of interest" description="Disordered" evidence="11">
    <location>
        <begin position="499"/>
        <end position="813"/>
    </location>
</feature>
<dbReference type="EMBL" id="JBBPIX010000001">
    <property type="protein sequence ID" value="MEK6462817.1"/>
    <property type="molecule type" value="Genomic_DNA"/>
</dbReference>
<comment type="subcellular location">
    <subcellularLocation>
        <location evidence="2">Cell membrane</location>
    </subcellularLocation>
</comment>
<evidence type="ECO:0000259" key="13">
    <source>
        <dbReference type="PROSITE" id="PS50109"/>
    </source>
</evidence>
<gene>
    <name evidence="15" type="ORF">WG925_03605</name>
</gene>
<evidence type="ECO:0000256" key="10">
    <source>
        <dbReference type="ARBA" id="ARBA00023136"/>
    </source>
</evidence>
<evidence type="ECO:0000256" key="7">
    <source>
        <dbReference type="ARBA" id="ARBA00022777"/>
    </source>
</evidence>
<keyword evidence="5" id="KW-0808">Transferase</keyword>
<evidence type="ECO:0000256" key="3">
    <source>
        <dbReference type="ARBA" id="ARBA00012438"/>
    </source>
</evidence>
<dbReference type="SMART" id="SM00388">
    <property type="entry name" value="HisKA"/>
    <property type="match status" value="1"/>
</dbReference>
<organism evidence="15 16">
    <name type="scientific">Pseudonocardia alni subsp. carboxydivorans</name>
    <dbReference type="NCBI Taxonomy" id="415010"/>
    <lineage>
        <taxon>Bacteria</taxon>
        <taxon>Bacillati</taxon>
        <taxon>Actinomycetota</taxon>
        <taxon>Actinomycetes</taxon>
        <taxon>Pseudonocardiales</taxon>
        <taxon>Pseudonocardiaceae</taxon>
        <taxon>Pseudonocardia</taxon>
    </lineage>
</organism>
<dbReference type="GO" id="GO:0005524">
    <property type="term" value="F:ATP binding"/>
    <property type="evidence" value="ECO:0007669"/>
    <property type="project" value="UniProtKB-KW"/>
</dbReference>
<evidence type="ECO:0000256" key="1">
    <source>
        <dbReference type="ARBA" id="ARBA00000085"/>
    </source>
</evidence>
<dbReference type="SUPFAM" id="SSF47384">
    <property type="entry name" value="Homodimeric domain of signal transducing histidine kinase"/>
    <property type="match status" value="1"/>
</dbReference>
<accession>A0ABU9A8W4</accession>
<dbReference type="CDD" id="cd00082">
    <property type="entry name" value="HisKA"/>
    <property type="match status" value="1"/>
</dbReference>
<dbReference type="SUPFAM" id="SSF158472">
    <property type="entry name" value="HAMP domain-like"/>
    <property type="match status" value="1"/>
</dbReference>
<reference evidence="15 16" key="1">
    <citation type="submission" date="2024-03" db="EMBL/GenBank/DDBJ databases">
        <title>Draft genome sequence of Pseudonocardia carboxydivorans JCM 14827.</title>
        <authorList>
            <person name="Duangmal K."/>
        </authorList>
    </citation>
    <scope>NUCLEOTIDE SEQUENCE [LARGE SCALE GENOMIC DNA]</scope>
    <source>
        <strain evidence="15 16">JCM 14827</strain>
    </source>
</reference>
<dbReference type="Pfam" id="PF00672">
    <property type="entry name" value="HAMP"/>
    <property type="match status" value="1"/>
</dbReference>
<dbReference type="InterPro" id="IPR003594">
    <property type="entry name" value="HATPase_dom"/>
</dbReference>
<dbReference type="PROSITE" id="PS50885">
    <property type="entry name" value="HAMP"/>
    <property type="match status" value="1"/>
</dbReference>
<dbReference type="SUPFAM" id="SSF55874">
    <property type="entry name" value="ATPase domain of HSP90 chaperone/DNA topoisomerase II/histidine kinase"/>
    <property type="match status" value="1"/>
</dbReference>
<dbReference type="SMART" id="SM00304">
    <property type="entry name" value="HAMP"/>
    <property type="match status" value="1"/>
</dbReference>
<evidence type="ECO:0000256" key="12">
    <source>
        <dbReference type="SAM" id="Phobius"/>
    </source>
</evidence>
<name>A0ABU9A8W4_PSEA5</name>
<feature type="compositionally biased region" description="Low complexity" evidence="11">
    <location>
        <begin position="628"/>
        <end position="651"/>
    </location>
</feature>
<dbReference type="Gene3D" id="1.10.287.130">
    <property type="match status" value="1"/>
</dbReference>
<dbReference type="InterPro" id="IPR003661">
    <property type="entry name" value="HisK_dim/P_dom"/>
</dbReference>
<dbReference type="Gene3D" id="6.10.340.10">
    <property type="match status" value="1"/>
</dbReference>
<dbReference type="EC" id="2.7.13.3" evidence="3"/>
<evidence type="ECO:0000256" key="5">
    <source>
        <dbReference type="ARBA" id="ARBA00022679"/>
    </source>
</evidence>
<evidence type="ECO:0000256" key="2">
    <source>
        <dbReference type="ARBA" id="ARBA00004236"/>
    </source>
</evidence>
<proteinExistence type="predicted"/>
<dbReference type="PANTHER" id="PTHR45436:SF5">
    <property type="entry name" value="SENSOR HISTIDINE KINASE TRCS"/>
    <property type="match status" value="1"/>
</dbReference>
<dbReference type="PANTHER" id="PTHR45436">
    <property type="entry name" value="SENSOR HISTIDINE KINASE YKOH"/>
    <property type="match status" value="1"/>
</dbReference>